<evidence type="ECO:0000313" key="2">
    <source>
        <dbReference type="EMBL" id="QCL98093.1"/>
    </source>
</evidence>
<feature type="domain" description="ABM" evidence="1">
    <location>
        <begin position="5"/>
        <end position="97"/>
    </location>
</feature>
<dbReference type="PANTHER" id="PTHR33336:SF3">
    <property type="entry name" value="ABM DOMAIN-CONTAINING PROTEIN"/>
    <property type="match status" value="1"/>
</dbReference>
<protein>
    <submittedName>
        <fullName evidence="2">Antibiotic biosynthesis monooxygenase</fullName>
    </submittedName>
</protein>
<accession>A0A4D7Z6I6</accession>
<proteinExistence type="predicted"/>
<dbReference type="SUPFAM" id="SSF54909">
    <property type="entry name" value="Dimeric alpha+beta barrel"/>
    <property type="match status" value="1"/>
</dbReference>
<dbReference type="PANTHER" id="PTHR33336">
    <property type="entry name" value="QUINOL MONOOXYGENASE YGIN-RELATED"/>
    <property type="match status" value="1"/>
</dbReference>
<geneLocation type="plasmid" evidence="3">
    <name>patcfbp7129b</name>
</geneLocation>
<keyword evidence="2" id="KW-0503">Monooxygenase</keyword>
<dbReference type="InterPro" id="IPR007138">
    <property type="entry name" value="ABM_dom"/>
</dbReference>
<dbReference type="AlphaFoldDB" id="A0A4D7Z6I6"/>
<evidence type="ECO:0000313" key="3">
    <source>
        <dbReference type="Proteomes" id="UP000298649"/>
    </source>
</evidence>
<dbReference type="Proteomes" id="UP000298649">
    <property type="component" value="Plasmid pAtCFBP7129b"/>
</dbReference>
<evidence type="ECO:0000259" key="1">
    <source>
        <dbReference type="PROSITE" id="PS51725"/>
    </source>
</evidence>
<keyword evidence="2" id="KW-0614">Plasmid</keyword>
<dbReference type="InterPro" id="IPR050744">
    <property type="entry name" value="AI-2_Isomerase_LsrG"/>
</dbReference>
<name>A0A4D7Z6I6_AGRTU</name>
<organism evidence="2 3">
    <name type="scientific">Agrobacterium tumefaciens</name>
    <dbReference type="NCBI Taxonomy" id="358"/>
    <lineage>
        <taxon>Bacteria</taxon>
        <taxon>Pseudomonadati</taxon>
        <taxon>Pseudomonadota</taxon>
        <taxon>Alphaproteobacteria</taxon>
        <taxon>Hyphomicrobiales</taxon>
        <taxon>Rhizobiaceae</taxon>
        <taxon>Rhizobium/Agrobacterium group</taxon>
        <taxon>Agrobacterium</taxon>
        <taxon>Agrobacterium tumefaciens complex</taxon>
    </lineage>
</organism>
<dbReference type="GO" id="GO:0004497">
    <property type="term" value="F:monooxygenase activity"/>
    <property type="evidence" value="ECO:0007669"/>
    <property type="project" value="UniProtKB-KW"/>
</dbReference>
<sequence>MKDKLFVVATIVAKEEWRSQLGDALITLVPIAKTEPGFVQYDLHESIENPGTFVFYEIWEDEPSLETHNNTPSMKAFGERISGWVDSVKLEKFKLIS</sequence>
<dbReference type="Pfam" id="PF03992">
    <property type="entry name" value="ABM"/>
    <property type="match status" value="1"/>
</dbReference>
<gene>
    <name evidence="2" type="ORF">CFBP7129_28285</name>
</gene>
<dbReference type="Gene3D" id="3.30.70.100">
    <property type="match status" value="1"/>
</dbReference>
<dbReference type="RefSeq" id="WP_080850735.1">
    <property type="nucleotide sequence ID" value="NZ_CP039925.1"/>
</dbReference>
<dbReference type="InterPro" id="IPR011008">
    <property type="entry name" value="Dimeric_a/b-barrel"/>
</dbReference>
<reference evidence="2 3" key="1">
    <citation type="submission" date="2019-04" db="EMBL/GenBank/DDBJ databases">
        <title>Complete genome sequence of Agrobacterium tumefaciens CFBP7129.</title>
        <authorList>
            <person name="Haryono M."/>
            <person name="Lin Y.-C."/>
            <person name="Lai E.-M."/>
            <person name="Kuo C.-H."/>
        </authorList>
    </citation>
    <scope>NUCLEOTIDE SEQUENCE [LARGE SCALE GENOMIC DNA]</scope>
    <source>
        <strain evidence="2 3">CFBP7129</strain>
        <plasmid evidence="3">patcfbp7129b</plasmid>
    </source>
</reference>
<keyword evidence="2" id="KW-0560">Oxidoreductase</keyword>
<dbReference type="EMBL" id="CP039925">
    <property type="protein sequence ID" value="QCL98093.1"/>
    <property type="molecule type" value="Genomic_DNA"/>
</dbReference>
<dbReference type="PROSITE" id="PS51725">
    <property type="entry name" value="ABM"/>
    <property type="match status" value="1"/>
</dbReference>